<dbReference type="InterPro" id="IPR016024">
    <property type="entry name" value="ARM-type_fold"/>
</dbReference>
<dbReference type="InterPro" id="IPR011989">
    <property type="entry name" value="ARM-like"/>
</dbReference>
<accession>A0AAD9IDT9</accession>
<organism evidence="1 2">
    <name type="scientific">Prototheca wickerhamii</name>
    <dbReference type="NCBI Taxonomy" id="3111"/>
    <lineage>
        <taxon>Eukaryota</taxon>
        <taxon>Viridiplantae</taxon>
        <taxon>Chlorophyta</taxon>
        <taxon>core chlorophytes</taxon>
        <taxon>Trebouxiophyceae</taxon>
        <taxon>Chlorellales</taxon>
        <taxon>Chlorellaceae</taxon>
        <taxon>Prototheca</taxon>
    </lineage>
</organism>
<dbReference type="SUPFAM" id="SSF48371">
    <property type="entry name" value="ARM repeat"/>
    <property type="match status" value="1"/>
</dbReference>
<keyword evidence="2" id="KW-1185">Reference proteome</keyword>
<dbReference type="AlphaFoldDB" id="A0AAD9IDT9"/>
<dbReference type="Proteomes" id="UP001255856">
    <property type="component" value="Unassembled WGS sequence"/>
</dbReference>
<sequence length="429" mass="44717">MFSTEQLARMRGKLRISQETFDEAVQENIDEFDMEVTVAAADDLLSQLLTRQDDSTTDARVLLLGQNAAPQLLERLPGLLDAPDARAADKTLEILAQLFSLRPHQEAALSAGCPEALLAVLTRPAAPQLARAAALRCGSALACKHENAKVALLTAGVAASAVGLISQGPWLAGGEQIEKEESTEAVSAYAVLEGACSLLIALTTADDDSLPGSSAFPNARSLGKEALPPLVAALQCQFPSPSTCIVLCSAIKQLAANDELCNVVREEQGLACLLGVLRASQDAALLAASDACKDAFLELDGATDTLADALAVYEQQPLALEQVLGLIASLTLRRPATAETLVQFPGFSELLLRALSSSAAARARDRPRSNAAARQGSAEAREALLGEGAEAALRAVRDAPESNALLKDAASAALRDLGIADYHVPAQGA</sequence>
<dbReference type="Gene3D" id="1.25.10.10">
    <property type="entry name" value="Leucine-rich Repeat Variant"/>
    <property type="match status" value="1"/>
</dbReference>
<name>A0AAD9IDT9_PROWI</name>
<proteinExistence type="predicted"/>
<evidence type="ECO:0000313" key="1">
    <source>
        <dbReference type="EMBL" id="KAK2076324.1"/>
    </source>
</evidence>
<reference evidence="1" key="1">
    <citation type="submission" date="2021-01" db="EMBL/GenBank/DDBJ databases">
        <authorList>
            <person name="Eckstrom K.M.E."/>
        </authorList>
    </citation>
    <scope>NUCLEOTIDE SEQUENCE</scope>
    <source>
        <strain evidence="1">UVCC 0001</strain>
    </source>
</reference>
<evidence type="ECO:0000313" key="2">
    <source>
        <dbReference type="Proteomes" id="UP001255856"/>
    </source>
</evidence>
<protein>
    <submittedName>
        <fullName evidence="1">Uncharacterized protein</fullName>
    </submittedName>
</protein>
<gene>
    <name evidence="1" type="ORF">QBZ16_000848</name>
</gene>
<comment type="caution">
    <text evidence="1">The sequence shown here is derived from an EMBL/GenBank/DDBJ whole genome shotgun (WGS) entry which is preliminary data.</text>
</comment>
<dbReference type="EMBL" id="JASFZW010000010">
    <property type="protein sequence ID" value="KAK2076324.1"/>
    <property type="molecule type" value="Genomic_DNA"/>
</dbReference>